<dbReference type="InterPro" id="IPR052017">
    <property type="entry name" value="TSUP"/>
</dbReference>
<dbReference type="RefSeq" id="WP_213168564.1">
    <property type="nucleotide sequence ID" value="NZ_CP058559.1"/>
</dbReference>
<gene>
    <name evidence="9" type="ORF">HYG86_07685</name>
</gene>
<feature type="transmembrane region" description="Helical" evidence="8">
    <location>
        <begin position="98"/>
        <end position="118"/>
    </location>
</feature>
<dbReference type="GO" id="GO:0005886">
    <property type="term" value="C:plasma membrane"/>
    <property type="evidence" value="ECO:0007669"/>
    <property type="project" value="UniProtKB-SubCell"/>
</dbReference>
<evidence type="ECO:0000256" key="6">
    <source>
        <dbReference type="ARBA" id="ARBA00022989"/>
    </source>
</evidence>
<dbReference type="PANTHER" id="PTHR30269:SF37">
    <property type="entry name" value="MEMBRANE TRANSPORTER PROTEIN"/>
    <property type="match status" value="1"/>
</dbReference>
<feature type="transmembrane region" description="Helical" evidence="8">
    <location>
        <begin position="74"/>
        <end position="92"/>
    </location>
</feature>
<comment type="subcellular location">
    <subcellularLocation>
        <location evidence="1 8">Cell membrane</location>
        <topology evidence="1 8">Multi-pass membrane protein</topology>
    </subcellularLocation>
</comment>
<evidence type="ECO:0000256" key="1">
    <source>
        <dbReference type="ARBA" id="ARBA00004651"/>
    </source>
</evidence>
<keyword evidence="7 8" id="KW-0472">Membrane</keyword>
<keyword evidence="5 8" id="KW-0812">Transmembrane</keyword>
<evidence type="ECO:0000256" key="7">
    <source>
        <dbReference type="ARBA" id="ARBA00023136"/>
    </source>
</evidence>
<comment type="similarity">
    <text evidence="2 8">Belongs to the 4-toluene sulfonate uptake permease (TSUP) (TC 2.A.102) family.</text>
</comment>
<evidence type="ECO:0000256" key="2">
    <source>
        <dbReference type="ARBA" id="ARBA00009142"/>
    </source>
</evidence>
<dbReference type="InterPro" id="IPR002781">
    <property type="entry name" value="TM_pro_TauE-like"/>
</dbReference>
<name>A0A7G9W7L3_ALKCA</name>
<keyword evidence="10" id="KW-1185">Reference proteome</keyword>
<dbReference type="AlphaFoldDB" id="A0A7G9W7L3"/>
<feature type="transmembrane region" description="Helical" evidence="8">
    <location>
        <begin position="222"/>
        <end position="241"/>
    </location>
</feature>
<dbReference type="Proteomes" id="UP000516160">
    <property type="component" value="Chromosome"/>
</dbReference>
<dbReference type="PANTHER" id="PTHR30269">
    <property type="entry name" value="TRANSMEMBRANE PROTEIN YFCA"/>
    <property type="match status" value="1"/>
</dbReference>
<sequence>MDSLILQTLIGAIIIFFSSMTQGIASFGFSLLALPLLGLFLPLRIIVPVLIIYSFILNSIILYNIRQHINLKRIYIVAIFGIIATPFGAHLLKIMDENTLKIIIGVIITISTLANFLGYKFKVKNEKLSYMPIGLVSGLLNGSVSLAGPPLVLFLSNQGVEKQIFRANLTLYFWILNVITIPTYFFSGLITQEVVNYSAYLFPGLIVGTLLGIGVGNKVDELLFKKLAMSLIMAMGLLSIVSGI</sequence>
<evidence type="ECO:0000313" key="10">
    <source>
        <dbReference type="Proteomes" id="UP000516160"/>
    </source>
</evidence>
<keyword evidence="4 8" id="KW-1003">Cell membrane</keyword>
<keyword evidence="3" id="KW-0813">Transport</keyword>
<dbReference type="KEGG" id="acae:HYG86_07685"/>
<dbReference type="Pfam" id="PF01925">
    <property type="entry name" value="TauE"/>
    <property type="match status" value="1"/>
</dbReference>
<proteinExistence type="inferred from homology"/>
<evidence type="ECO:0000313" key="9">
    <source>
        <dbReference type="EMBL" id="QNO14675.1"/>
    </source>
</evidence>
<organism evidence="9 10">
    <name type="scientific">Alkalicella caledoniensis</name>
    <dbReference type="NCBI Taxonomy" id="2731377"/>
    <lineage>
        <taxon>Bacteria</taxon>
        <taxon>Bacillati</taxon>
        <taxon>Bacillota</taxon>
        <taxon>Clostridia</taxon>
        <taxon>Eubacteriales</taxon>
        <taxon>Proteinivoracaceae</taxon>
        <taxon>Alkalicella</taxon>
    </lineage>
</organism>
<reference evidence="9 10" key="1">
    <citation type="submission" date="2020-07" db="EMBL/GenBank/DDBJ databases">
        <title>Alkalicella. sp. LB2 genome.</title>
        <authorList>
            <person name="Postec A."/>
            <person name="Quemeneur M."/>
        </authorList>
    </citation>
    <scope>NUCLEOTIDE SEQUENCE [LARGE SCALE GENOMIC DNA]</scope>
    <source>
        <strain evidence="9 10">LB2</strain>
    </source>
</reference>
<feature type="transmembrane region" description="Helical" evidence="8">
    <location>
        <begin position="171"/>
        <end position="190"/>
    </location>
</feature>
<feature type="transmembrane region" description="Helical" evidence="8">
    <location>
        <begin position="39"/>
        <end position="62"/>
    </location>
</feature>
<protein>
    <recommendedName>
        <fullName evidence="8">Probable membrane transporter protein</fullName>
    </recommendedName>
</protein>
<evidence type="ECO:0000256" key="3">
    <source>
        <dbReference type="ARBA" id="ARBA00022448"/>
    </source>
</evidence>
<feature type="transmembrane region" description="Helical" evidence="8">
    <location>
        <begin position="130"/>
        <end position="151"/>
    </location>
</feature>
<evidence type="ECO:0000256" key="5">
    <source>
        <dbReference type="ARBA" id="ARBA00022692"/>
    </source>
</evidence>
<evidence type="ECO:0000256" key="4">
    <source>
        <dbReference type="ARBA" id="ARBA00022475"/>
    </source>
</evidence>
<feature type="transmembrane region" description="Helical" evidence="8">
    <location>
        <begin position="197"/>
        <end position="216"/>
    </location>
</feature>
<keyword evidence="6 8" id="KW-1133">Transmembrane helix</keyword>
<dbReference type="EMBL" id="CP058559">
    <property type="protein sequence ID" value="QNO14675.1"/>
    <property type="molecule type" value="Genomic_DNA"/>
</dbReference>
<accession>A0A7G9W7L3</accession>
<evidence type="ECO:0000256" key="8">
    <source>
        <dbReference type="RuleBase" id="RU363041"/>
    </source>
</evidence>